<feature type="transmembrane region" description="Helical" evidence="7">
    <location>
        <begin position="1194"/>
        <end position="1212"/>
    </location>
</feature>
<dbReference type="PANTHER" id="PTHR11654">
    <property type="entry name" value="OLIGOPEPTIDE TRANSPORTER-RELATED"/>
    <property type="match status" value="1"/>
</dbReference>
<feature type="transmembrane region" description="Helical" evidence="7">
    <location>
        <begin position="836"/>
        <end position="855"/>
    </location>
</feature>
<evidence type="ECO:0000256" key="6">
    <source>
        <dbReference type="ARBA" id="ARBA00044504"/>
    </source>
</evidence>
<comment type="similarity">
    <text evidence="2">Belongs to the major facilitator superfamily. Proton-dependent oligopeptide transporter (POT/PTR) (TC 2.A.17) family.</text>
</comment>
<comment type="caution">
    <text evidence="8">The sequence shown here is derived from an EMBL/GenBank/DDBJ whole genome shotgun (WGS) entry which is preliminary data.</text>
</comment>
<evidence type="ECO:0000313" key="9">
    <source>
        <dbReference type="Proteomes" id="UP001187471"/>
    </source>
</evidence>
<comment type="subcellular location">
    <subcellularLocation>
        <location evidence="1">Membrane</location>
        <topology evidence="1">Multi-pass membrane protein</topology>
    </subcellularLocation>
</comment>
<feature type="transmembrane region" description="Helical" evidence="7">
    <location>
        <begin position="224"/>
        <end position="245"/>
    </location>
</feature>
<dbReference type="SUPFAM" id="SSF103473">
    <property type="entry name" value="MFS general substrate transporter"/>
    <property type="match status" value="2"/>
</dbReference>
<feature type="transmembrane region" description="Helical" evidence="7">
    <location>
        <begin position="111"/>
        <end position="131"/>
    </location>
</feature>
<dbReference type="InterPro" id="IPR036259">
    <property type="entry name" value="MFS_trans_sf"/>
</dbReference>
<dbReference type="GO" id="GO:0022857">
    <property type="term" value="F:transmembrane transporter activity"/>
    <property type="evidence" value="ECO:0007669"/>
    <property type="project" value="InterPro"/>
</dbReference>
<name>A0AA88U0P3_9ASTE</name>
<protein>
    <submittedName>
        <fullName evidence="8">Uncharacterized protein</fullName>
    </submittedName>
</protein>
<feature type="transmembrane region" description="Helical" evidence="7">
    <location>
        <begin position="383"/>
        <end position="404"/>
    </location>
</feature>
<feature type="transmembrane region" description="Helical" evidence="7">
    <location>
        <begin position="151"/>
        <end position="170"/>
    </location>
</feature>
<dbReference type="Proteomes" id="UP001187471">
    <property type="component" value="Unassembled WGS sequence"/>
</dbReference>
<keyword evidence="5 7" id="KW-0472">Membrane</keyword>
<feature type="transmembrane region" description="Helical" evidence="7">
    <location>
        <begin position="199"/>
        <end position="218"/>
    </location>
</feature>
<feature type="transmembrane region" description="Helical" evidence="7">
    <location>
        <begin position="557"/>
        <end position="575"/>
    </location>
</feature>
<keyword evidence="3 7" id="KW-0812">Transmembrane</keyword>
<evidence type="ECO:0000256" key="1">
    <source>
        <dbReference type="ARBA" id="ARBA00004141"/>
    </source>
</evidence>
<evidence type="ECO:0000256" key="3">
    <source>
        <dbReference type="ARBA" id="ARBA00022692"/>
    </source>
</evidence>
<dbReference type="EMBL" id="JAVXUO010003172">
    <property type="protein sequence ID" value="KAK2965940.1"/>
    <property type="molecule type" value="Genomic_DNA"/>
</dbReference>
<evidence type="ECO:0000256" key="4">
    <source>
        <dbReference type="ARBA" id="ARBA00022989"/>
    </source>
</evidence>
<feature type="transmembrane region" description="Helical" evidence="7">
    <location>
        <begin position="861"/>
        <end position="881"/>
    </location>
</feature>
<evidence type="ECO:0000313" key="8">
    <source>
        <dbReference type="EMBL" id="KAK2965940.1"/>
    </source>
</evidence>
<sequence>MEKNEKVGKSTEPKYRGVKAMPFVIGIELAPNLFFEVHFLTISEKLAGNETFEKLGTIGTSSNLLVYLTTVFNMNSITATNLINIFNGTCNFGTLLGAFLSDTYLGRYKTLGIASVCSFMGMLLLTLTAAISKLHPPDCGTNSKCIGPSAGQMAFLLTGFGLLIAGASGIRPCNLAFGADQFNPNTESGRRGINSFFNWYYFTFTFAMMVSLTIIVYVQSDVNWALGLAIPTFLMFLSCTFFFVGTRIYVKVIPKGSPLASVAQVMVAAVKKRKLKLPEQPWVSFFDHISSNSINSKLPYTDQFRFLSKAAIVTPEDKINPDGSAADPWRLCSIQQVEEVKCLVRVIPIWVACIIYFVSLVQQQTYVVFQALQSDRRFGHSSFKVPAASYSVFQMLSLTIWIPIYDRLIVPLLRKLTKKEAGITILQKMGIGMFLSVFTMIVSALVENRRRTIALTEPTVGFEPRKGDISSMSGLWLVAQLGLAGLSEAFAIIGETEFFYKQFPENMRSFGGSVLFCGLAMSSYLSSFLISIVHHVTRNNGGGNWLAEDLNKGKLDYFYYLIAALEVLNLGYFLVCAKWYKYKGAGGNTLDVAMEKMHSDKPIVPVSNSALIAFATGCNLTFACPTHTHRDRETERERASWRKTMEMEKNGKVVKEPMEKDEKVSATNEPHYRGIKAMPFVIGNETFEKLGTIGTSSNLLVYLTTVFHMNSFAATNLLNIFNGTSNFGTLVGAFLSDTYFGRYKTLGFASVSSFLGMLALTLTAAIPQLHPHSCGNEDTSRCEGPNAGQMAFLLGGFALLIVGASGIRPCNLAFGADQFNPNSESGRRGTNSFFNWYYLTYTFAVMVSMTAVVYLQSNVSWSLGLAIPTLLMFLSCALFFAGTKIYVIVMPEGSPLKAVAQVIVAATKKRGLKLPEQPWLSLFYYSPTGSINLNVPYTDQFRFLSKAAIISPEDEINSDGSAANPWRLCSVQQVEQLKCLLRLFPIWVACLFYGVFLVQQSNYMVFQALQCDRRLGSTSFRIPAATYIVFAMLTLTIWLPIYDRIVVPFLRRLTGRPNGITLLQRMGIGILLSILSLIVSALVETQRRTLALTEPTLGFEPRKGAISSMSGLWFIPQLVLAGLSEAFFFVGQNELFYSQSPENMRSMAASFVFCAFAGASYFSSFLASVVQSATRRGAGESWLAEDLNKGRLDYFYYLVAGLEALNLGYFLVCSKWYKYKRVGNNTSEVAMEEMQSGKPHV</sequence>
<feature type="transmembrane region" description="Helical" evidence="7">
    <location>
        <begin position="1151"/>
        <end position="1174"/>
    </location>
</feature>
<gene>
    <name evidence="8" type="ORF">RJ640_005356</name>
</gene>
<feature type="transmembrane region" description="Helical" evidence="7">
    <location>
        <begin position="746"/>
        <end position="767"/>
    </location>
</feature>
<dbReference type="Gene3D" id="1.20.1250.20">
    <property type="entry name" value="MFS general substrate transporter like domains"/>
    <property type="match status" value="2"/>
</dbReference>
<feature type="transmembrane region" description="Helical" evidence="7">
    <location>
        <begin position="1062"/>
        <end position="1083"/>
    </location>
</feature>
<dbReference type="GO" id="GO:0016020">
    <property type="term" value="C:membrane"/>
    <property type="evidence" value="ECO:0007669"/>
    <property type="project" value="UniProtKB-SubCell"/>
</dbReference>
<accession>A0AA88U0P3</accession>
<feature type="transmembrane region" description="Helical" evidence="7">
    <location>
        <begin position="514"/>
        <end position="537"/>
    </location>
</feature>
<reference evidence="8" key="1">
    <citation type="submission" date="2022-12" db="EMBL/GenBank/DDBJ databases">
        <title>Draft genome assemblies for two species of Escallonia (Escalloniales).</title>
        <authorList>
            <person name="Chanderbali A."/>
            <person name="Dervinis C."/>
            <person name="Anghel I."/>
            <person name="Soltis D."/>
            <person name="Soltis P."/>
            <person name="Zapata F."/>
        </authorList>
    </citation>
    <scope>NUCLEOTIDE SEQUENCE</scope>
    <source>
        <strain evidence="8">UCBG92.1500</strain>
        <tissue evidence="8">Leaf</tissue>
    </source>
</reference>
<dbReference type="AlphaFoldDB" id="A0AA88U0P3"/>
<feature type="transmembrane region" description="Helical" evidence="7">
    <location>
        <begin position="343"/>
        <end position="363"/>
    </location>
</feature>
<keyword evidence="4 7" id="KW-1133">Transmembrane helix</keyword>
<evidence type="ECO:0000256" key="7">
    <source>
        <dbReference type="SAM" id="Phobius"/>
    </source>
</evidence>
<dbReference type="InterPro" id="IPR000109">
    <property type="entry name" value="POT_fam"/>
</dbReference>
<feature type="transmembrane region" description="Helical" evidence="7">
    <location>
        <begin position="425"/>
        <end position="446"/>
    </location>
</feature>
<feature type="transmembrane region" description="Helical" evidence="7">
    <location>
        <begin position="787"/>
        <end position="807"/>
    </location>
</feature>
<feature type="transmembrane region" description="Helical" evidence="7">
    <location>
        <begin position="980"/>
        <end position="1000"/>
    </location>
</feature>
<comment type="similarity">
    <text evidence="6">Belongs to the major facilitator superfamily. Phosphate:H(+) symporter (TC 2.A.1.9) family.</text>
</comment>
<feature type="transmembrane region" description="Helical" evidence="7">
    <location>
        <begin position="1111"/>
        <end position="1130"/>
    </location>
</feature>
<keyword evidence="9" id="KW-1185">Reference proteome</keyword>
<organism evidence="8 9">
    <name type="scientific">Escallonia rubra</name>
    <dbReference type="NCBI Taxonomy" id="112253"/>
    <lineage>
        <taxon>Eukaryota</taxon>
        <taxon>Viridiplantae</taxon>
        <taxon>Streptophyta</taxon>
        <taxon>Embryophyta</taxon>
        <taxon>Tracheophyta</taxon>
        <taxon>Spermatophyta</taxon>
        <taxon>Magnoliopsida</taxon>
        <taxon>eudicotyledons</taxon>
        <taxon>Gunneridae</taxon>
        <taxon>Pentapetalae</taxon>
        <taxon>asterids</taxon>
        <taxon>campanulids</taxon>
        <taxon>Escalloniales</taxon>
        <taxon>Escalloniaceae</taxon>
        <taxon>Escallonia</taxon>
    </lineage>
</organism>
<evidence type="ECO:0000256" key="5">
    <source>
        <dbReference type="ARBA" id="ARBA00023136"/>
    </source>
</evidence>
<dbReference type="Pfam" id="PF00854">
    <property type="entry name" value="PTR2"/>
    <property type="match status" value="2"/>
</dbReference>
<feature type="transmembrane region" description="Helical" evidence="7">
    <location>
        <begin position="474"/>
        <end position="493"/>
    </location>
</feature>
<dbReference type="CDD" id="cd17416">
    <property type="entry name" value="MFS_NPF1_2"/>
    <property type="match status" value="2"/>
</dbReference>
<evidence type="ECO:0000256" key="2">
    <source>
        <dbReference type="ARBA" id="ARBA00005982"/>
    </source>
</evidence>
<feature type="transmembrane region" description="Helical" evidence="7">
    <location>
        <begin position="1020"/>
        <end position="1041"/>
    </location>
</feature>
<proteinExistence type="inferred from homology"/>